<dbReference type="GO" id="GO:0003676">
    <property type="term" value="F:nucleic acid binding"/>
    <property type="evidence" value="ECO:0007669"/>
    <property type="project" value="UniProtKB-UniRule"/>
</dbReference>
<dbReference type="PANTHER" id="PTHR32019:SF2">
    <property type="entry name" value="R3H DOMAIN-CONTAINING PROTEIN 4"/>
    <property type="match status" value="1"/>
</dbReference>
<dbReference type="SUPFAM" id="SSF82708">
    <property type="entry name" value="R3H domain"/>
    <property type="match status" value="1"/>
</dbReference>
<dbReference type="PROSITE" id="PS51061">
    <property type="entry name" value="R3H"/>
    <property type="match status" value="1"/>
</dbReference>
<gene>
    <name evidence="3" type="ORF">WA026_010367</name>
</gene>
<dbReference type="Proteomes" id="UP001431783">
    <property type="component" value="Unassembled WGS sequence"/>
</dbReference>
<feature type="region of interest" description="Disordered" evidence="1">
    <location>
        <begin position="9"/>
        <end position="29"/>
    </location>
</feature>
<feature type="domain" description="R3H" evidence="2">
    <location>
        <begin position="165"/>
        <end position="228"/>
    </location>
</feature>
<evidence type="ECO:0000259" key="2">
    <source>
        <dbReference type="PROSITE" id="PS51061"/>
    </source>
</evidence>
<protein>
    <recommendedName>
        <fullName evidence="2">R3H domain-containing protein</fullName>
    </recommendedName>
</protein>
<dbReference type="Pfam" id="PF13902">
    <property type="entry name" value="R3H-assoc"/>
    <property type="match status" value="1"/>
</dbReference>
<comment type="caution">
    <text evidence="3">The sequence shown here is derived from an EMBL/GenBank/DDBJ whole genome shotgun (WGS) entry which is preliminary data.</text>
</comment>
<name>A0AAW1VC02_9CUCU</name>
<sequence length="247" mass="28727">MTVIVFQRKECGHPDSNESSDTDSLNLSVPDTRTVHNVSTQNTRQRHRNFILDELPKLSKHSGRRKSRRFNNQLILQTLSKEQDAENIIFESIKSPLSKMMSDTGALEYWNQFIEKSEEEQKKIIGNVNPKEECTNCKSSKAITPMLRISAKIRKILKIRKKLSSGTVKSLEDDVVQFFIESPFGRYVKYPNTSFYRMLIHAVAQYHCLCSLGDWENDKRKVEIFNLEENWQPADCFLHKLIAEIRS</sequence>
<reference evidence="3 4" key="1">
    <citation type="submission" date="2023-03" db="EMBL/GenBank/DDBJ databases">
        <title>Genome insight into feeding habits of ladybird beetles.</title>
        <authorList>
            <person name="Li H.-S."/>
            <person name="Huang Y.-H."/>
            <person name="Pang H."/>
        </authorList>
    </citation>
    <scope>NUCLEOTIDE SEQUENCE [LARGE SCALE GENOMIC DNA]</scope>
    <source>
        <strain evidence="3">SYSU_2023b</strain>
        <tissue evidence="3">Whole body</tissue>
    </source>
</reference>
<dbReference type="InterPro" id="IPR025952">
    <property type="entry name" value="R3H-assoc_dom"/>
</dbReference>
<dbReference type="PANTHER" id="PTHR32019">
    <property type="entry name" value="R3H DOMAIN-CONTAINING PROTEIN 4"/>
    <property type="match status" value="1"/>
</dbReference>
<evidence type="ECO:0000256" key="1">
    <source>
        <dbReference type="SAM" id="MobiDB-lite"/>
    </source>
</evidence>
<accession>A0AAW1VC02</accession>
<dbReference type="InterPro" id="IPR039629">
    <property type="entry name" value="R3HDM4"/>
</dbReference>
<proteinExistence type="predicted"/>
<dbReference type="Gene3D" id="3.30.1370.50">
    <property type="entry name" value="R3H-like domain"/>
    <property type="match status" value="1"/>
</dbReference>
<dbReference type="AlphaFoldDB" id="A0AAW1VC02"/>
<dbReference type="InterPro" id="IPR036867">
    <property type="entry name" value="R3H_dom_sf"/>
</dbReference>
<organism evidence="3 4">
    <name type="scientific">Henosepilachna vigintioctopunctata</name>
    <dbReference type="NCBI Taxonomy" id="420089"/>
    <lineage>
        <taxon>Eukaryota</taxon>
        <taxon>Metazoa</taxon>
        <taxon>Ecdysozoa</taxon>
        <taxon>Arthropoda</taxon>
        <taxon>Hexapoda</taxon>
        <taxon>Insecta</taxon>
        <taxon>Pterygota</taxon>
        <taxon>Neoptera</taxon>
        <taxon>Endopterygota</taxon>
        <taxon>Coleoptera</taxon>
        <taxon>Polyphaga</taxon>
        <taxon>Cucujiformia</taxon>
        <taxon>Coccinelloidea</taxon>
        <taxon>Coccinellidae</taxon>
        <taxon>Epilachninae</taxon>
        <taxon>Epilachnini</taxon>
        <taxon>Henosepilachna</taxon>
    </lineage>
</organism>
<dbReference type="EMBL" id="JARQZJ010000125">
    <property type="protein sequence ID" value="KAK9890257.1"/>
    <property type="molecule type" value="Genomic_DNA"/>
</dbReference>
<evidence type="ECO:0000313" key="3">
    <source>
        <dbReference type="EMBL" id="KAK9890257.1"/>
    </source>
</evidence>
<keyword evidence="4" id="KW-1185">Reference proteome</keyword>
<feature type="compositionally biased region" description="Polar residues" evidence="1">
    <location>
        <begin position="17"/>
        <end position="29"/>
    </location>
</feature>
<evidence type="ECO:0000313" key="4">
    <source>
        <dbReference type="Proteomes" id="UP001431783"/>
    </source>
</evidence>
<dbReference type="InterPro" id="IPR001374">
    <property type="entry name" value="R3H_dom"/>
</dbReference>